<proteinExistence type="predicted"/>
<organism evidence="4 5">
    <name type="scientific">Dissostichus mawsoni</name>
    <name type="common">Antarctic cod</name>
    <dbReference type="NCBI Taxonomy" id="36200"/>
    <lineage>
        <taxon>Eukaryota</taxon>
        <taxon>Metazoa</taxon>
        <taxon>Chordata</taxon>
        <taxon>Craniata</taxon>
        <taxon>Vertebrata</taxon>
        <taxon>Euteleostomi</taxon>
        <taxon>Actinopterygii</taxon>
        <taxon>Neopterygii</taxon>
        <taxon>Teleostei</taxon>
        <taxon>Neoteleostei</taxon>
        <taxon>Acanthomorphata</taxon>
        <taxon>Eupercaria</taxon>
        <taxon>Perciformes</taxon>
        <taxon>Notothenioidei</taxon>
        <taxon>Nototheniidae</taxon>
        <taxon>Dissostichus</taxon>
    </lineage>
</organism>
<evidence type="ECO:0000313" key="5">
    <source>
        <dbReference type="Proteomes" id="UP000518266"/>
    </source>
</evidence>
<dbReference type="InterPro" id="IPR014887">
    <property type="entry name" value="HIF-1_CTAD"/>
</dbReference>
<feature type="region of interest" description="Disordered" evidence="1">
    <location>
        <begin position="1"/>
        <end position="36"/>
    </location>
</feature>
<gene>
    <name evidence="3" type="ORF">F7725_023628</name>
    <name evidence="4" type="ORF">F7725_023643</name>
</gene>
<protein>
    <recommendedName>
        <fullName evidence="2">HIF-1 alpha C-terminal transactivation domain-containing protein</fullName>
    </recommendedName>
</protein>
<evidence type="ECO:0000313" key="4">
    <source>
        <dbReference type="EMBL" id="KAF3841692.1"/>
    </source>
</evidence>
<comment type="caution">
    <text evidence="4">The sequence shown here is derived from an EMBL/GenBank/DDBJ whole genome shotgun (WGS) entry which is preliminary data.</text>
</comment>
<evidence type="ECO:0000313" key="3">
    <source>
        <dbReference type="EMBL" id="KAF3841677.1"/>
    </source>
</evidence>
<feature type="domain" description="HIF-1 alpha C-terminal transactivation" evidence="2">
    <location>
        <begin position="192"/>
        <end position="225"/>
    </location>
</feature>
<sequence>MNNPSYQAPATTSTPLSSMGGMQNLQWPPDPLVTYQQQQQQAPKVYLREPLLREERPSCQQNMSHLMQKQRSVDNFVQAYRDMSPARVAMANSIKRSFNQMAVGEGPTSDFMWKKMRGDSNMDRSLSAGSLAASDMERMMSSRLQQHRMSQFPGNEKLFSQKSCNFSPYNLQPSSKSQGIASRLLGPSFEASCLPELTRYDCEVNIPLQGNLYLLQGCDLLRAWTNQPRD</sequence>
<accession>A0A7J5XX68</accession>
<keyword evidence="5" id="KW-1185">Reference proteome</keyword>
<dbReference type="EMBL" id="JAAKFY010000019">
    <property type="protein sequence ID" value="KAF3841692.1"/>
    <property type="molecule type" value="Genomic_DNA"/>
</dbReference>
<evidence type="ECO:0000259" key="2">
    <source>
        <dbReference type="Pfam" id="PF08778"/>
    </source>
</evidence>
<dbReference type="EMBL" id="JAAKFY010000019">
    <property type="protein sequence ID" value="KAF3841677.1"/>
    <property type="molecule type" value="Genomic_DNA"/>
</dbReference>
<reference evidence="4 5" key="1">
    <citation type="submission" date="2020-03" db="EMBL/GenBank/DDBJ databases">
        <title>Dissostichus mawsoni Genome sequencing and assembly.</title>
        <authorList>
            <person name="Park H."/>
        </authorList>
    </citation>
    <scope>NUCLEOTIDE SEQUENCE [LARGE SCALE GENOMIC DNA]</scope>
    <source>
        <strain evidence="4">DM0001</strain>
        <tissue evidence="4">Muscle</tissue>
    </source>
</reference>
<dbReference type="Pfam" id="PF08778">
    <property type="entry name" value="HIF-1a_CTAD"/>
    <property type="match status" value="1"/>
</dbReference>
<dbReference type="AlphaFoldDB" id="A0A7J5XX68"/>
<evidence type="ECO:0000256" key="1">
    <source>
        <dbReference type="SAM" id="MobiDB-lite"/>
    </source>
</evidence>
<dbReference type="OrthoDB" id="6021714at2759"/>
<feature type="compositionally biased region" description="Polar residues" evidence="1">
    <location>
        <begin position="1"/>
        <end position="26"/>
    </location>
</feature>
<dbReference type="Proteomes" id="UP000518266">
    <property type="component" value="Unassembled WGS sequence"/>
</dbReference>
<name>A0A7J5XX68_DISMA</name>